<dbReference type="SMART" id="SM00224">
    <property type="entry name" value="GGL"/>
    <property type="match status" value="1"/>
</dbReference>
<proteinExistence type="inferred from homology"/>
<keyword evidence="5" id="KW-0449">Lipoprotein</keyword>
<accession>A0AAD9R375</accession>
<feature type="region of interest" description="Disordered" evidence="6">
    <location>
        <begin position="38"/>
        <end position="64"/>
    </location>
</feature>
<dbReference type="InterPro" id="IPR001770">
    <property type="entry name" value="G-protein_gamma"/>
</dbReference>
<reference evidence="8" key="1">
    <citation type="journal article" date="2023" name="G3 (Bethesda)">
        <title>Whole genome assembly and annotation of the endangered Caribbean coral Acropora cervicornis.</title>
        <authorList>
            <person name="Selwyn J.D."/>
            <person name="Vollmer S.V."/>
        </authorList>
    </citation>
    <scope>NUCLEOTIDE SEQUENCE</scope>
    <source>
        <strain evidence="8">K2</strain>
    </source>
</reference>
<dbReference type="PROSITE" id="PS50058">
    <property type="entry name" value="G_PROTEIN_GAMMA"/>
    <property type="match status" value="1"/>
</dbReference>
<name>A0AAD9R375_ACRCE</name>
<organism evidence="8 9">
    <name type="scientific">Acropora cervicornis</name>
    <name type="common">Staghorn coral</name>
    <dbReference type="NCBI Taxonomy" id="6130"/>
    <lineage>
        <taxon>Eukaryota</taxon>
        <taxon>Metazoa</taxon>
        <taxon>Cnidaria</taxon>
        <taxon>Anthozoa</taxon>
        <taxon>Hexacorallia</taxon>
        <taxon>Scleractinia</taxon>
        <taxon>Astrocoeniina</taxon>
        <taxon>Acroporidae</taxon>
        <taxon>Acropora</taxon>
    </lineage>
</organism>
<evidence type="ECO:0000256" key="1">
    <source>
        <dbReference type="ARBA" id="ARBA00007431"/>
    </source>
</evidence>
<dbReference type="SUPFAM" id="SSF48670">
    <property type="entry name" value="Transducin (heterotrimeric G protein), gamma chain"/>
    <property type="match status" value="1"/>
</dbReference>
<dbReference type="PRINTS" id="PR00321">
    <property type="entry name" value="GPROTEING"/>
</dbReference>
<comment type="subcellular location">
    <subcellularLocation>
        <location evidence="5">Cell membrane</location>
        <topology evidence="5">Lipid-anchor</topology>
        <orientation evidence="5">Cytoplasmic side</orientation>
    </subcellularLocation>
</comment>
<dbReference type="EMBL" id="JARQWQ010000005">
    <property type="protein sequence ID" value="KAK2571975.1"/>
    <property type="molecule type" value="Genomic_DNA"/>
</dbReference>
<feature type="domain" description="G protein gamma" evidence="7">
    <location>
        <begin position="1"/>
        <end position="64"/>
    </location>
</feature>
<dbReference type="InterPro" id="IPR036284">
    <property type="entry name" value="GGL_sf"/>
</dbReference>
<comment type="similarity">
    <text evidence="1 5">Belongs to the G protein gamma family.</text>
</comment>
<evidence type="ECO:0000313" key="9">
    <source>
        <dbReference type="Proteomes" id="UP001249851"/>
    </source>
</evidence>
<sequence length="64" mass="7519">MDRTQMMKTVESLRDQLRISRMPVSICSNELKEYCTQNGNKDPLIHPPERRENPFAEKPKCTIL</sequence>
<keyword evidence="3 5" id="KW-0472">Membrane</keyword>
<reference evidence="8" key="2">
    <citation type="journal article" date="2023" name="Science">
        <title>Genomic signatures of disease resistance in endangered staghorn corals.</title>
        <authorList>
            <person name="Vollmer S.V."/>
            <person name="Selwyn J.D."/>
            <person name="Despard B.A."/>
            <person name="Roesel C.L."/>
        </authorList>
    </citation>
    <scope>NUCLEOTIDE SEQUENCE</scope>
    <source>
        <strain evidence="8">K2</strain>
    </source>
</reference>
<comment type="subunit">
    <text evidence="5">G proteins are composed of 3 units; alpha, beta and gamma.</text>
</comment>
<evidence type="ECO:0000259" key="7">
    <source>
        <dbReference type="PROSITE" id="PS50058"/>
    </source>
</evidence>
<gene>
    <name evidence="8" type="ORF">P5673_003393</name>
</gene>
<dbReference type="SMART" id="SM01224">
    <property type="entry name" value="G_gamma"/>
    <property type="match status" value="1"/>
</dbReference>
<dbReference type="GO" id="GO:0005834">
    <property type="term" value="C:heterotrimeric G-protein complex"/>
    <property type="evidence" value="ECO:0007669"/>
    <property type="project" value="InterPro"/>
</dbReference>
<dbReference type="Gene3D" id="4.10.260.10">
    <property type="entry name" value="Transducin (heterotrimeric G protein), gamma chain"/>
    <property type="match status" value="1"/>
</dbReference>
<evidence type="ECO:0000256" key="4">
    <source>
        <dbReference type="ARBA" id="ARBA00023224"/>
    </source>
</evidence>
<evidence type="ECO:0000256" key="5">
    <source>
        <dbReference type="RuleBase" id="RU004973"/>
    </source>
</evidence>
<dbReference type="GO" id="GO:0007186">
    <property type="term" value="P:G protein-coupled receptor signaling pathway"/>
    <property type="evidence" value="ECO:0007669"/>
    <property type="project" value="InterPro"/>
</dbReference>
<dbReference type="GO" id="GO:0031681">
    <property type="term" value="F:G-protein beta-subunit binding"/>
    <property type="evidence" value="ECO:0007669"/>
    <property type="project" value="InterPro"/>
</dbReference>
<dbReference type="PANTHER" id="PTHR13809">
    <property type="entry name" value="GUANINE NUCLEOTIDE-BINDING PROTEIN GAMMA SUBUNIT"/>
    <property type="match status" value="1"/>
</dbReference>
<protein>
    <recommendedName>
        <fullName evidence="5">Guanine nucleotide-binding protein subunit gamma</fullName>
    </recommendedName>
</protein>
<dbReference type="AlphaFoldDB" id="A0AAD9R375"/>
<evidence type="ECO:0000256" key="3">
    <source>
        <dbReference type="ARBA" id="ARBA00023136"/>
    </source>
</evidence>
<feature type="compositionally biased region" description="Basic and acidic residues" evidence="6">
    <location>
        <begin position="43"/>
        <end position="64"/>
    </location>
</feature>
<dbReference type="Proteomes" id="UP001249851">
    <property type="component" value="Unassembled WGS sequence"/>
</dbReference>
<dbReference type="InterPro" id="IPR015898">
    <property type="entry name" value="G-protein_gamma-like_dom"/>
</dbReference>
<comment type="function">
    <text evidence="5">Guanine nucleotide-binding proteins (G proteins) are involved as a modulator or transducer in various transmembrane signaling systems. The beta and gamma chains are required for the GTPase activity, for replacement of GDP by GTP, and for G protein-effector interaction.</text>
</comment>
<dbReference type="CDD" id="cd00068">
    <property type="entry name" value="GGL"/>
    <property type="match status" value="1"/>
</dbReference>
<evidence type="ECO:0000256" key="6">
    <source>
        <dbReference type="SAM" id="MobiDB-lite"/>
    </source>
</evidence>
<evidence type="ECO:0000313" key="8">
    <source>
        <dbReference type="EMBL" id="KAK2571975.1"/>
    </source>
</evidence>
<comment type="caution">
    <text evidence="8">The sequence shown here is derived from an EMBL/GenBank/DDBJ whole genome shotgun (WGS) entry which is preliminary data.</text>
</comment>
<keyword evidence="9" id="KW-1185">Reference proteome</keyword>
<dbReference type="Pfam" id="PF00631">
    <property type="entry name" value="G-gamma"/>
    <property type="match status" value="1"/>
</dbReference>
<evidence type="ECO:0000256" key="2">
    <source>
        <dbReference type="ARBA" id="ARBA00022475"/>
    </source>
</evidence>
<keyword evidence="4 5" id="KW-0807">Transducer</keyword>
<keyword evidence="2 5" id="KW-1003">Cell membrane</keyword>